<reference evidence="2" key="3">
    <citation type="submission" date="2025-07" db="EMBL/GenBank/DDBJ databases">
        <authorList>
            <consortium name="NCBI Genome Project"/>
        </authorList>
    </citation>
    <scope>NUCLEOTIDE SEQUENCE</scope>
    <source>
        <strain evidence="2">CBS432</strain>
    </source>
</reference>
<protein>
    <submittedName>
        <fullName evidence="2">Spo12p</fullName>
    </submittedName>
</protein>
<sequence>MSNKTSDQSTRTASILKTDITRSNTITNSSRSINSSSSVNNNDHSHNDHNNTNNYNELAKTGEDANKENIPSLEEEIAAFRIFRKKNTSNLKSSHTSSNFIKKTMFKKDLLKQDPKRKLQLQQRFASPTDRLVSPCSLKLNEHKVKMFGKKKKVNPMKLDFKGNLAADSEDVEIDEDEEYFY</sequence>
<dbReference type="Pfam" id="PF05032">
    <property type="entry name" value="Spo12"/>
    <property type="match status" value="1"/>
</dbReference>
<evidence type="ECO:0000313" key="2">
    <source>
        <dbReference type="RefSeq" id="XP_033766820.1"/>
    </source>
</evidence>
<proteinExistence type="predicted"/>
<dbReference type="RefSeq" id="XP_033766820.1">
    <property type="nucleotide sequence ID" value="XM_033910929.1"/>
</dbReference>
<dbReference type="KEGG" id="spao:SPAR_H01930"/>
<evidence type="ECO:0000256" key="1">
    <source>
        <dbReference type="SAM" id="MobiDB-lite"/>
    </source>
</evidence>
<dbReference type="AlphaFoldDB" id="A0A8B8USQ6"/>
<feature type="region of interest" description="Disordered" evidence="1">
    <location>
        <begin position="1"/>
        <end position="57"/>
    </location>
</feature>
<dbReference type="GeneID" id="54631128"/>
<reference evidence="2" key="2">
    <citation type="submission" date="2020-01" db="EMBL/GenBank/DDBJ databases">
        <title>Population-level Yeast Reference Genomes.</title>
        <authorList>
            <person name="Yue J.-X."/>
        </authorList>
    </citation>
    <scope>NUCLEOTIDE SEQUENCE</scope>
    <source>
        <strain evidence="2">CBS432</strain>
    </source>
</reference>
<dbReference type="OrthoDB" id="5578329at2759"/>
<dbReference type="InterPro" id="IPR007727">
    <property type="entry name" value="Spo12"/>
</dbReference>
<dbReference type="VEuPathDB" id="FungiDB:SPAR_H01930"/>
<accession>A0A8B8USQ6</accession>
<feature type="compositionally biased region" description="Low complexity" evidence="1">
    <location>
        <begin position="21"/>
        <end position="42"/>
    </location>
</feature>
<organism evidence="2">
    <name type="scientific">Saccharomyces paradoxus</name>
    <name type="common">Yeast</name>
    <name type="synonym">Saccharomyces douglasii</name>
    <dbReference type="NCBI Taxonomy" id="27291"/>
    <lineage>
        <taxon>Eukaryota</taxon>
        <taxon>Fungi</taxon>
        <taxon>Dikarya</taxon>
        <taxon>Ascomycota</taxon>
        <taxon>Saccharomycotina</taxon>
        <taxon>Saccharomycetes</taxon>
        <taxon>Saccharomycetales</taxon>
        <taxon>Saccharomycetaceae</taxon>
        <taxon>Saccharomyces</taxon>
    </lineage>
</organism>
<gene>
    <name evidence="2" type="primary">SPO12</name>
    <name evidence="2" type="ORF">SPAR_H01930</name>
</gene>
<feature type="compositionally biased region" description="Polar residues" evidence="1">
    <location>
        <begin position="1"/>
        <end position="15"/>
    </location>
</feature>
<name>A0A8B8USQ6_SACPA</name>
<reference evidence="2" key="4">
    <citation type="submission" date="2025-08" db="UniProtKB">
        <authorList>
            <consortium name="RefSeq"/>
        </authorList>
    </citation>
    <scope>IDENTIFICATION</scope>
    <source>
        <strain evidence="2">CBS432</strain>
    </source>
</reference>
<reference evidence="2" key="1">
    <citation type="journal article" date="2017" name="Nat. Genet.">
        <title>Contrasting evolutionary genome dynamics between domesticated and wild yeasts.</title>
        <authorList>
            <person name="Yue J.X."/>
            <person name="Li J."/>
            <person name="Aigrain L."/>
            <person name="Hallin J."/>
            <person name="Persson K."/>
            <person name="Oliver K."/>
            <person name="Bergstrom A."/>
            <person name="Coupland P."/>
            <person name="Warringer J."/>
            <person name="Lagomarsino M.C."/>
            <person name="Fischer G."/>
            <person name="Durbin R."/>
            <person name="Liti G."/>
        </authorList>
    </citation>
    <scope>NUCLEOTIDE SEQUENCE</scope>
    <source>
        <strain evidence="2">CBS432</strain>
    </source>
</reference>